<evidence type="ECO:0000313" key="4">
    <source>
        <dbReference type="EMBL" id="SVA27472.1"/>
    </source>
</evidence>
<dbReference type="PANTHER" id="PTHR11496:SF103">
    <property type="entry name" value="DEHYDROGENASE, PUTATIVE-RELATED"/>
    <property type="match status" value="1"/>
</dbReference>
<protein>
    <submittedName>
        <fullName evidence="4">Uncharacterized protein</fullName>
    </submittedName>
</protein>
<dbReference type="Pfam" id="PF25137">
    <property type="entry name" value="ADH_Fe_C"/>
    <property type="match status" value="1"/>
</dbReference>
<accession>A0A381UH20</accession>
<dbReference type="GO" id="GO:0046872">
    <property type="term" value="F:metal ion binding"/>
    <property type="evidence" value="ECO:0007669"/>
    <property type="project" value="InterPro"/>
</dbReference>
<dbReference type="AlphaFoldDB" id="A0A381UH20"/>
<dbReference type="InterPro" id="IPR039697">
    <property type="entry name" value="Alcohol_dehydrogenase_Fe"/>
</dbReference>
<dbReference type="Gene3D" id="3.40.50.1970">
    <property type="match status" value="1"/>
</dbReference>
<dbReference type="InterPro" id="IPR035873">
    <property type="entry name" value="PhpC"/>
</dbReference>
<dbReference type="CDD" id="cd08182">
    <property type="entry name" value="HEPD"/>
    <property type="match status" value="1"/>
</dbReference>
<keyword evidence="1" id="KW-0560">Oxidoreductase</keyword>
<dbReference type="GO" id="GO:0017000">
    <property type="term" value="P:antibiotic biosynthetic process"/>
    <property type="evidence" value="ECO:0007669"/>
    <property type="project" value="InterPro"/>
</dbReference>
<proteinExistence type="predicted"/>
<dbReference type="SUPFAM" id="SSF56796">
    <property type="entry name" value="Dehydroquinate synthase-like"/>
    <property type="match status" value="1"/>
</dbReference>
<dbReference type="GO" id="GO:0004022">
    <property type="term" value="F:alcohol dehydrogenase (NAD+) activity"/>
    <property type="evidence" value="ECO:0007669"/>
    <property type="project" value="TreeGrafter"/>
</dbReference>
<dbReference type="Gene3D" id="1.20.1090.10">
    <property type="entry name" value="Dehydroquinate synthase-like - alpha domain"/>
    <property type="match status" value="1"/>
</dbReference>
<feature type="domain" description="Fe-containing alcohol dehydrogenase-like C-terminal" evidence="3">
    <location>
        <begin position="114"/>
        <end position="312"/>
    </location>
</feature>
<dbReference type="EMBL" id="UINC01006428">
    <property type="protein sequence ID" value="SVA27472.1"/>
    <property type="molecule type" value="Genomic_DNA"/>
</dbReference>
<gene>
    <name evidence="4" type="ORF">METZ01_LOCUS80326</name>
</gene>
<sequence>MPDIERGVKLCRKTNPDIIIAVGGGTVIDIAKLLRICSVNDATPDEIATGTGKIERAGPPLVAIPTTAGSGSEATHFAVIFKQQQKYSVAHQFVQPDFAIVDPSLTYSMSERQTAVCGLDVLCQSIESIWSVGSSRESRTWASEAAHLVLANLVGTVRAQDEKCRESMSRAAHLAGRAINISKTTAPHALSYMLTTSYGIPHGHAVALTLGSFLEFNAEVSEEDLNDPRGVHHVREMIGDVCSLLGAHNPLDGRRALVDLMGSIGMETRLGPCGIERATDCARIVETVNVERLSNNPRSTTKAQLTQLLEKLI</sequence>
<name>A0A381UH20_9ZZZZ</name>
<organism evidence="4">
    <name type="scientific">marine metagenome</name>
    <dbReference type="NCBI Taxonomy" id="408172"/>
    <lineage>
        <taxon>unclassified sequences</taxon>
        <taxon>metagenomes</taxon>
        <taxon>ecological metagenomes</taxon>
    </lineage>
</organism>
<dbReference type="InterPro" id="IPR056798">
    <property type="entry name" value="ADH_Fe_C"/>
</dbReference>
<reference evidence="4" key="1">
    <citation type="submission" date="2018-05" db="EMBL/GenBank/DDBJ databases">
        <authorList>
            <person name="Lanie J.A."/>
            <person name="Ng W.-L."/>
            <person name="Kazmierczak K.M."/>
            <person name="Andrzejewski T.M."/>
            <person name="Davidsen T.M."/>
            <person name="Wayne K.J."/>
            <person name="Tettelin H."/>
            <person name="Glass J.I."/>
            <person name="Rusch D."/>
            <person name="Podicherti R."/>
            <person name="Tsui H.-C.T."/>
            <person name="Winkler M.E."/>
        </authorList>
    </citation>
    <scope>NUCLEOTIDE SEQUENCE</scope>
</reference>
<dbReference type="Pfam" id="PF00465">
    <property type="entry name" value="Fe-ADH"/>
    <property type="match status" value="1"/>
</dbReference>
<evidence type="ECO:0000259" key="3">
    <source>
        <dbReference type="Pfam" id="PF25137"/>
    </source>
</evidence>
<dbReference type="InterPro" id="IPR001670">
    <property type="entry name" value="ADH_Fe/GldA"/>
</dbReference>
<feature type="domain" description="Alcohol dehydrogenase iron-type/glycerol dehydrogenase GldA" evidence="2">
    <location>
        <begin position="3"/>
        <end position="103"/>
    </location>
</feature>
<evidence type="ECO:0000259" key="2">
    <source>
        <dbReference type="Pfam" id="PF00465"/>
    </source>
</evidence>
<dbReference type="PANTHER" id="PTHR11496">
    <property type="entry name" value="ALCOHOL DEHYDROGENASE"/>
    <property type="match status" value="1"/>
</dbReference>
<evidence type="ECO:0000256" key="1">
    <source>
        <dbReference type="ARBA" id="ARBA00023002"/>
    </source>
</evidence>